<feature type="non-terminal residue" evidence="2">
    <location>
        <position position="463"/>
    </location>
</feature>
<gene>
    <name evidence="2" type="ORF">STIAU_0695</name>
</gene>
<evidence type="ECO:0000313" key="3">
    <source>
        <dbReference type="Proteomes" id="UP000032702"/>
    </source>
</evidence>
<feature type="region of interest" description="Disordered" evidence="1">
    <location>
        <begin position="73"/>
        <end position="92"/>
    </location>
</feature>
<comment type="caution">
    <text evidence="2">The sequence shown here is derived from an EMBL/GenBank/DDBJ whole genome shotgun (WGS) entry which is preliminary data.</text>
</comment>
<organism evidence="2 3">
    <name type="scientific">Stigmatella aurantiaca (strain DW4/3-1)</name>
    <dbReference type="NCBI Taxonomy" id="378806"/>
    <lineage>
        <taxon>Bacteria</taxon>
        <taxon>Pseudomonadati</taxon>
        <taxon>Myxococcota</taxon>
        <taxon>Myxococcia</taxon>
        <taxon>Myxococcales</taxon>
        <taxon>Cystobacterineae</taxon>
        <taxon>Archangiaceae</taxon>
        <taxon>Stigmatella</taxon>
    </lineage>
</organism>
<dbReference type="Proteomes" id="UP000032702">
    <property type="component" value="Unassembled WGS sequence"/>
</dbReference>
<evidence type="ECO:0000256" key="1">
    <source>
        <dbReference type="SAM" id="MobiDB-lite"/>
    </source>
</evidence>
<dbReference type="AlphaFoldDB" id="Q08PC8"/>
<name>Q08PC8_STIAD</name>
<sequence>MEVLELLLHVPELLLQRGNVEVLVLHQVLDPAHDVARDAHLLGGDHHHRVHLDFLDVDGLGQLDVLGHHQHLARRGEVRDEEEHDDDEHVDQRRDEQVGIAALLAMPAVAEHLRVLEPLAVPLTGNLDGHGVVYLESFGGTGPLARRHHRDLGKPRAHALIDDAHQDVVADLVIRLQRDGGLIRKLLPDLLEARGELGQVQLPAVIAGDRNRIERALVRGEAHLLRRDGQRELHRLGLRGRRLLRGGTSGLGDLELANLGPHGREEQEADGHRHQIDEGGQVDGSIERLLATLASAPKVHSAGHDNLRSATTVVQREKTAANTKGAAVRRISPDSAPVFQVPEELLLVTVVRDRDVQVLELVAVGDDEVQHRDARLVDVVDERLRAAHQHGEGHQRRDGRQQPEARAVHGFRDAVGQNRRLVGRVHVGHRFEAGDQTGHRSEQTGEHGGVAEHGEVTGAHLQL</sequence>
<feature type="compositionally biased region" description="Acidic residues" evidence="1">
    <location>
        <begin position="79"/>
        <end position="89"/>
    </location>
</feature>
<protein>
    <submittedName>
        <fullName evidence="2">Uncharacterized protein</fullName>
    </submittedName>
</protein>
<dbReference type="EMBL" id="AAMD01000247">
    <property type="protein sequence ID" value="EAU62332.1"/>
    <property type="molecule type" value="Genomic_DNA"/>
</dbReference>
<feature type="compositionally biased region" description="Basic and acidic residues" evidence="1">
    <location>
        <begin position="432"/>
        <end position="455"/>
    </location>
</feature>
<accession>Q08PC8</accession>
<evidence type="ECO:0000313" key="2">
    <source>
        <dbReference type="EMBL" id="EAU62332.1"/>
    </source>
</evidence>
<reference evidence="2 3" key="1">
    <citation type="submission" date="2006-04" db="EMBL/GenBank/DDBJ databases">
        <authorList>
            <person name="Nierman W.C."/>
        </authorList>
    </citation>
    <scope>NUCLEOTIDE SEQUENCE [LARGE SCALE GENOMIC DNA]</scope>
    <source>
        <strain evidence="2 3">DW4/3-1</strain>
    </source>
</reference>
<feature type="region of interest" description="Disordered" evidence="1">
    <location>
        <begin position="432"/>
        <end position="463"/>
    </location>
</feature>
<proteinExistence type="predicted"/>